<evidence type="ECO:0000256" key="9">
    <source>
        <dbReference type="PROSITE-ProRule" id="PRU00302"/>
    </source>
</evidence>
<evidence type="ECO:0000313" key="12">
    <source>
        <dbReference type="Proteomes" id="UP000541605"/>
    </source>
</evidence>
<feature type="domain" description="Sushi" evidence="10">
    <location>
        <begin position="20"/>
        <end position="82"/>
    </location>
</feature>
<evidence type="ECO:0000256" key="6">
    <source>
        <dbReference type="ARBA" id="ARBA00022875"/>
    </source>
</evidence>
<dbReference type="InterPro" id="IPR000436">
    <property type="entry name" value="Sushi_SCR_CCP_dom"/>
</dbReference>
<keyword evidence="5" id="KW-0391">Immunity</keyword>
<keyword evidence="1" id="KW-0399">Innate immunity</keyword>
<dbReference type="PANTHER" id="PTHR45656:SF4">
    <property type="entry name" value="PROTEIN CBR-CLEC-78"/>
    <property type="match status" value="1"/>
</dbReference>
<comment type="caution">
    <text evidence="11">The sequence shown here is derived from an EMBL/GenBank/DDBJ whole genome shotgun (WGS) entry which is preliminary data.</text>
</comment>
<dbReference type="FunFam" id="2.10.70.10:FF:000070">
    <property type="entry name" value="Complement C3d receptor 2"/>
    <property type="match status" value="1"/>
</dbReference>
<evidence type="ECO:0000256" key="3">
    <source>
        <dbReference type="ARBA" id="ARBA00022729"/>
    </source>
</evidence>
<protein>
    <submittedName>
        <fullName evidence="11">C4BPA protein</fullName>
    </submittedName>
</protein>
<feature type="non-terminal residue" evidence="11">
    <location>
        <position position="1"/>
    </location>
</feature>
<feature type="disulfide bond" evidence="9">
    <location>
        <begin position="424"/>
        <end position="451"/>
    </location>
</feature>
<proteinExistence type="predicted"/>
<feature type="domain" description="Sushi" evidence="10">
    <location>
        <begin position="207"/>
        <end position="266"/>
    </location>
</feature>
<keyword evidence="7 9" id="KW-1015">Disulfide bond</keyword>
<evidence type="ECO:0000256" key="7">
    <source>
        <dbReference type="ARBA" id="ARBA00023157"/>
    </source>
</evidence>
<dbReference type="Gene3D" id="2.10.70.10">
    <property type="entry name" value="Complement Module, domain 1"/>
    <property type="match status" value="7"/>
</dbReference>
<dbReference type="InterPro" id="IPR035976">
    <property type="entry name" value="Sushi/SCR/CCP_sf"/>
</dbReference>
<evidence type="ECO:0000313" key="11">
    <source>
        <dbReference type="EMBL" id="NXD97146.1"/>
    </source>
</evidence>
<feature type="domain" description="Sushi" evidence="10">
    <location>
        <begin position="143"/>
        <end position="206"/>
    </location>
</feature>
<evidence type="ECO:0000256" key="1">
    <source>
        <dbReference type="ARBA" id="ARBA00022588"/>
    </source>
</evidence>
<dbReference type="PROSITE" id="PS50923">
    <property type="entry name" value="SUSHI"/>
    <property type="match status" value="7"/>
</dbReference>
<dbReference type="EMBL" id="VWYX01000784">
    <property type="protein sequence ID" value="NXD97146.1"/>
    <property type="molecule type" value="Genomic_DNA"/>
</dbReference>
<gene>
    <name evidence="11" type="primary">C4bpa_0</name>
    <name evidence="11" type="ORF">CHAPAP_R06223</name>
</gene>
<accession>A0A7K8IX20</accession>
<feature type="disulfide bond" evidence="9">
    <location>
        <begin position="237"/>
        <end position="264"/>
    </location>
</feature>
<feature type="non-terminal residue" evidence="11">
    <location>
        <position position="469"/>
    </location>
</feature>
<reference evidence="11 12" key="1">
    <citation type="submission" date="2019-09" db="EMBL/GenBank/DDBJ databases">
        <title>Bird 10,000 Genomes (B10K) Project - Family phase.</title>
        <authorList>
            <person name="Zhang G."/>
        </authorList>
    </citation>
    <scope>NUCLEOTIDE SEQUENCE [LARGE SCALE GENOMIC DNA]</scope>
    <source>
        <strain evidence="11">B10K-CU-031-19</strain>
        <tissue evidence="11">Muscle</tissue>
    </source>
</reference>
<evidence type="ECO:0000259" key="10">
    <source>
        <dbReference type="PROSITE" id="PS50923"/>
    </source>
</evidence>
<evidence type="ECO:0000256" key="5">
    <source>
        <dbReference type="ARBA" id="ARBA00022859"/>
    </source>
</evidence>
<dbReference type="InterPro" id="IPR051277">
    <property type="entry name" value="SEZ6_CSMD_C4BPB_Regulators"/>
</dbReference>
<evidence type="ECO:0000256" key="4">
    <source>
        <dbReference type="ARBA" id="ARBA00022737"/>
    </source>
</evidence>
<dbReference type="SMART" id="SM00032">
    <property type="entry name" value="CCP"/>
    <property type="match status" value="7"/>
</dbReference>
<feature type="disulfide bond" evidence="9">
    <location>
        <begin position="362"/>
        <end position="389"/>
    </location>
</feature>
<evidence type="ECO:0000256" key="8">
    <source>
        <dbReference type="ARBA" id="ARBA00023180"/>
    </source>
</evidence>
<dbReference type="AlphaFoldDB" id="A0A7K8IX20"/>
<keyword evidence="3" id="KW-0732">Signal</keyword>
<comment type="caution">
    <text evidence="9">Lacks conserved residue(s) required for the propagation of feature annotation.</text>
</comment>
<keyword evidence="12" id="KW-1185">Reference proteome</keyword>
<organism evidence="11 12">
    <name type="scientific">Chaetorhynchus papuensis</name>
    <name type="common">pygmy drongo</name>
    <dbReference type="NCBI Taxonomy" id="254446"/>
    <lineage>
        <taxon>Eukaryota</taxon>
        <taxon>Metazoa</taxon>
        <taxon>Chordata</taxon>
        <taxon>Craniata</taxon>
        <taxon>Vertebrata</taxon>
        <taxon>Euteleostomi</taxon>
        <taxon>Archelosauria</taxon>
        <taxon>Archosauria</taxon>
        <taxon>Dinosauria</taxon>
        <taxon>Saurischia</taxon>
        <taxon>Theropoda</taxon>
        <taxon>Coelurosauria</taxon>
        <taxon>Aves</taxon>
        <taxon>Neognathae</taxon>
        <taxon>Neoaves</taxon>
        <taxon>Telluraves</taxon>
        <taxon>Australaves</taxon>
        <taxon>Passeriformes</taxon>
        <taxon>Rhipiduridae</taxon>
        <taxon>Chaetorhynchus</taxon>
    </lineage>
</organism>
<evidence type="ECO:0000256" key="2">
    <source>
        <dbReference type="ARBA" id="ARBA00022659"/>
    </source>
</evidence>
<feature type="domain" description="Sushi" evidence="10">
    <location>
        <begin position="333"/>
        <end position="391"/>
    </location>
</feature>
<dbReference type="Pfam" id="PF00084">
    <property type="entry name" value="Sushi"/>
    <property type="match status" value="7"/>
</dbReference>
<feature type="domain" description="Sushi" evidence="10">
    <location>
        <begin position="393"/>
        <end position="453"/>
    </location>
</feature>
<dbReference type="SUPFAM" id="SSF57535">
    <property type="entry name" value="Complement control module/SCR domain"/>
    <property type="match status" value="7"/>
</dbReference>
<keyword evidence="8" id="KW-0325">Glycoprotein</keyword>
<dbReference type="PANTHER" id="PTHR45656">
    <property type="entry name" value="PROTEIN CBR-CLEC-78"/>
    <property type="match status" value="1"/>
</dbReference>
<keyword evidence="4" id="KW-0677">Repeat</keyword>
<dbReference type="Proteomes" id="UP000541605">
    <property type="component" value="Unassembled WGS sequence"/>
</dbReference>
<dbReference type="FunFam" id="2.10.70.10:FF:000014">
    <property type="entry name" value="Membrane cofactor protein"/>
    <property type="match status" value="1"/>
</dbReference>
<dbReference type="CDD" id="cd00033">
    <property type="entry name" value="CCP"/>
    <property type="match status" value="7"/>
</dbReference>
<feature type="domain" description="Sushi" evidence="10">
    <location>
        <begin position="267"/>
        <end position="330"/>
    </location>
</feature>
<dbReference type="GO" id="GO:0006958">
    <property type="term" value="P:complement activation, classical pathway"/>
    <property type="evidence" value="ECO:0007669"/>
    <property type="project" value="UniProtKB-KW"/>
</dbReference>
<feature type="domain" description="Sushi" evidence="10">
    <location>
        <begin position="83"/>
        <end position="142"/>
    </location>
</feature>
<name>A0A7K8IX20_9PASS</name>
<keyword evidence="6" id="KW-0180">Complement pathway</keyword>
<feature type="disulfide bond" evidence="9">
    <location>
        <begin position="395"/>
        <end position="438"/>
    </location>
</feature>
<dbReference type="GO" id="GO:0045087">
    <property type="term" value="P:innate immune response"/>
    <property type="evidence" value="ECO:0007669"/>
    <property type="project" value="UniProtKB-KW"/>
</dbReference>
<sequence>NGAGGSGCAAPAVIALLPAGDCPPPPRMVFAEPITAPQQSYPEGAVVRYRCRPGYARKGNESPDVTCLADSTWSRKPPFCTRKSCGPLHIKNGDFRTTTDLLFGATVTFTCDAGYRLVGPPSAECVVRNGEVVWTALPSCEIVLCPPLPEIQNGKLLDQNEEFTFGMAASYSCNPGLSLVGEATIFCTIGSGFQGVWSSPPPECKEVKCENPQVKNGKKLSGFGTEYTYGNKVSFECNPGYSMKGSSVVTCDANSAWTPPVPTCEEILCGRPPELPSASLTTAVGDSSAPGATVTYRCNPGYRREPGSSSVLTCQNNETWSAANPLICVRESIGCRAPEVPNGKVYNLQSTYRAGDTLHFSCDASYTTEDAYEARCQPGGTWDPPVLVCQRVRPCPTPPEVANGNHNEQGKAVFTAGMSVRYSCNPGYYLVGNPTVSCRASGNWSQPRPRCEGESGLCPLLRGQTLIVA</sequence>
<keyword evidence="2 9" id="KW-0768">Sushi</keyword>